<comment type="similarity">
    <text evidence="2">Belongs to the aromatic acid exporter (TC 2.A.85) family.</text>
</comment>
<sequence>MDHNDNAREWQVSIPEDAAVSAEHKAAGAGQASRAARAWAWPASCAAMFRSKLSGYAEKMIGAADYSGKAVYGMKVLLALTLVSLFYYARPLYDGVGGRNVVWAIMTVVLVFEYTVGGSIYKGFNRTVGTVSGAGLALAVHWVASKSGKTLEPVVASGSVFLLAAAAAFSRFIPLVKSLYDYGVTVFIITYSFVAVSGYRVEDLAAMALQRISTISIGFAICIAVCLLVFPVWSGHDLRLITTRNMDALADSIEACVDNCFADGTKRPARDRRPDGYKLVLGSKASEDAQASLARWEPAHGEFTFRHPYHLYTKVGAAMRQCAYCVEALHGRVVLAGTAPDQAPRLHLLLGAGGAFAETGVRCARVLREASRSVATMTASGALGVAVADMDAAVRALQSDVRALPSKLLLLSEDPSLAEASMALLPMALLLIEIATRVRGVVDAVSTLASAAGFELVEDGDGHERFEVLPLENLRCSDASTVNLPSMATGQPLSRARNPSSDQPV</sequence>
<name>A0AAD8RFZ2_LOLMU</name>
<evidence type="ECO:0000256" key="1">
    <source>
        <dbReference type="ARBA" id="ARBA00004141"/>
    </source>
</evidence>
<evidence type="ECO:0000256" key="10">
    <source>
        <dbReference type="SAM" id="Phobius"/>
    </source>
</evidence>
<dbReference type="GO" id="GO:0015743">
    <property type="term" value="P:malate transport"/>
    <property type="evidence" value="ECO:0007669"/>
    <property type="project" value="InterPro"/>
</dbReference>
<keyword evidence="7 10" id="KW-0472">Membrane</keyword>
<dbReference type="GO" id="GO:0034220">
    <property type="term" value="P:monoatomic ion transmembrane transport"/>
    <property type="evidence" value="ECO:0007669"/>
    <property type="project" value="UniProtKB-KW"/>
</dbReference>
<feature type="transmembrane region" description="Helical" evidence="10">
    <location>
        <begin position="151"/>
        <end position="173"/>
    </location>
</feature>
<evidence type="ECO:0000256" key="4">
    <source>
        <dbReference type="ARBA" id="ARBA00022692"/>
    </source>
</evidence>
<evidence type="ECO:0000256" key="9">
    <source>
        <dbReference type="SAM" id="MobiDB-lite"/>
    </source>
</evidence>
<evidence type="ECO:0000256" key="8">
    <source>
        <dbReference type="ARBA" id="ARBA00023303"/>
    </source>
</evidence>
<reference evidence="11" key="1">
    <citation type="submission" date="2023-07" db="EMBL/GenBank/DDBJ databases">
        <title>A chromosome-level genome assembly of Lolium multiflorum.</title>
        <authorList>
            <person name="Chen Y."/>
            <person name="Copetti D."/>
            <person name="Kolliker R."/>
            <person name="Studer B."/>
        </authorList>
    </citation>
    <scope>NUCLEOTIDE SEQUENCE</scope>
    <source>
        <strain evidence="11">02402/16</strain>
        <tissue evidence="11">Leaf</tissue>
    </source>
</reference>
<protein>
    <recommendedName>
        <fullName evidence="13">Aluminum-activated malate transporter 10</fullName>
    </recommendedName>
</protein>
<keyword evidence="3" id="KW-0813">Transport</keyword>
<evidence type="ECO:0000256" key="3">
    <source>
        <dbReference type="ARBA" id="ARBA00022448"/>
    </source>
</evidence>
<keyword evidence="12" id="KW-1185">Reference proteome</keyword>
<gene>
    <name evidence="11" type="ORF">QYE76_024311</name>
</gene>
<evidence type="ECO:0000256" key="5">
    <source>
        <dbReference type="ARBA" id="ARBA00022989"/>
    </source>
</evidence>
<keyword evidence="8" id="KW-0407">Ion channel</keyword>
<evidence type="ECO:0000313" key="12">
    <source>
        <dbReference type="Proteomes" id="UP001231189"/>
    </source>
</evidence>
<evidence type="ECO:0000256" key="2">
    <source>
        <dbReference type="ARBA" id="ARBA00007079"/>
    </source>
</evidence>
<feature type="transmembrane region" description="Helical" evidence="10">
    <location>
        <begin position="70"/>
        <end position="89"/>
    </location>
</feature>
<keyword evidence="5 10" id="KW-1133">Transmembrane helix</keyword>
<comment type="subcellular location">
    <subcellularLocation>
        <location evidence="1">Membrane</location>
        <topology evidence="1">Multi-pass membrane protein</topology>
    </subcellularLocation>
</comment>
<dbReference type="EMBL" id="JAUUTY010000006">
    <property type="protein sequence ID" value="KAK1618794.1"/>
    <property type="molecule type" value="Genomic_DNA"/>
</dbReference>
<keyword evidence="6" id="KW-0406">Ion transport</keyword>
<feature type="transmembrane region" description="Helical" evidence="10">
    <location>
        <begin position="212"/>
        <end position="233"/>
    </location>
</feature>
<proteinExistence type="inferred from homology"/>
<dbReference type="GO" id="GO:0016020">
    <property type="term" value="C:membrane"/>
    <property type="evidence" value="ECO:0007669"/>
    <property type="project" value="UniProtKB-SubCell"/>
</dbReference>
<evidence type="ECO:0000256" key="7">
    <source>
        <dbReference type="ARBA" id="ARBA00023136"/>
    </source>
</evidence>
<accession>A0AAD8RFZ2</accession>
<evidence type="ECO:0000256" key="6">
    <source>
        <dbReference type="ARBA" id="ARBA00023065"/>
    </source>
</evidence>
<keyword evidence="4 10" id="KW-0812">Transmembrane</keyword>
<dbReference type="Proteomes" id="UP001231189">
    <property type="component" value="Unassembled WGS sequence"/>
</dbReference>
<evidence type="ECO:0008006" key="13">
    <source>
        <dbReference type="Google" id="ProtNLM"/>
    </source>
</evidence>
<feature type="transmembrane region" description="Helical" evidence="10">
    <location>
        <begin position="179"/>
        <end position="200"/>
    </location>
</feature>
<dbReference type="Pfam" id="PF11744">
    <property type="entry name" value="ALMT"/>
    <property type="match status" value="1"/>
</dbReference>
<evidence type="ECO:0000313" key="11">
    <source>
        <dbReference type="EMBL" id="KAK1618794.1"/>
    </source>
</evidence>
<feature type="region of interest" description="Disordered" evidence="9">
    <location>
        <begin position="482"/>
        <end position="505"/>
    </location>
</feature>
<dbReference type="PANTHER" id="PTHR31086">
    <property type="entry name" value="ALUMINUM-ACTIVATED MALATE TRANSPORTER 10"/>
    <property type="match status" value="1"/>
</dbReference>
<feature type="transmembrane region" description="Helical" evidence="10">
    <location>
        <begin position="101"/>
        <end position="121"/>
    </location>
</feature>
<dbReference type="AlphaFoldDB" id="A0AAD8RFZ2"/>
<dbReference type="InterPro" id="IPR020966">
    <property type="entry name" value="ALMT"/>
</dbReference>
<comment type="caution">
    <text evidence="11">The sequence shown here is derived from an EMBL/GenBank/DDBJ whole genome shotgun (WGS) entry which is preliminary data.</text>
</comment>
<organism evidence="11 12">
    <name type="scientific">Lolium multiflorum</name>
    <name type="common">Italian ryegrass</name>
    <name type="synonym">Lolium perenne subsp. multiflorum</name>
    <dbReference type="NCBI Taxonomy" id="4521"/>
    <lineage>
        <taxon>Eukaryota</taxon>
        <taxon>Viridiplantae</taxon>
        <taxon>Streptophyta</taxon>
        <taxon>Embryophyta</taxon>
        <taxon>Tracheophyta</taxon>
        <taxon>Spermatophyta</taxon>
        <taxon>Magnoliopsida</taxon>
        <taxon>Liliopsida</taxon>
        <taxon>Poales</taxon>
        <taxon>Poaceae</taxon>
        <taxon>BOP clade</taxon>
        <taxon>Pooideae</taxon>
        <taxon>Poodae</taxon>
        <taxon>Poeae</taxon>
        <taxon>Poeae Chloroplast Group 2 (Poeae type)</taxon>
        <taxon>Loliodinae</taxon>
        <taxon>Loliinae</taxon>
        <taxon>Lolium</taxon>
    </lineage>
</organism>